<keyword evidence="2" id="KW-1185">Reference proteome</keyword>
<sequence>MRQRGCNVARWTFTTMPHKCQQDGTSCGVLALKFAECILMGGNLDIETTEEGVATRQQIAETLLEETDNLENLCFSCGKEQHDDIHWICCELCDRWFNHSCVQRPPMDKEFRCPACC</sequence>
<dbReference type="Proteomes" id="UP001046870">
    <property type="component" value="Chromosome 7"/>
</dbReference>
<gene>
    <name evidence="1" type="ORF">MATL_G00101600</name>
</gene>
<dbReference type="SUPFAM" id="SSF57903">
    <property type="entry name" value="FYVE/PHD zinc finger"/>
    <property type="match status" value="1"/>
</dbReference>
<name>A0A9D3Q2W0_MEGAT</name>
<evidence type="ECO:0000313" key="2">
    <source>
        <dbReference type="Proteomes" id="UP001046870"/>
    </source>
</evidence>
<organism evidence="1 2">
    <name type="scientific">Megalops atlanticus</name>
    <name type="common">Tarpon</name>
    <name type="synonym">Clupea gigantea</name>
    <dbReference type="NCBI Taxonomy" id="7932"/>
    <lineage>
        <taxon>Eukaryota</taxon>
        <taxon>Metazoa</taxon>
        <taxon>Chordata</taxon>
        <taxon>Craniata</taxon>
        <taxon>Vertebrata</taxon>
        <taxon>Euteleostomi</taxon>
        <taxon>Actinopterygii</taxon>
        <taxon>Neopterygii</taxon>
        <taxon>Teleostei</taxon>
        <taxon>Elopiformes</taxon>
        <taxon>Megalopidae</taxon>
        <taxon>Megalops</taxon>
    </lineage>
</organism>
<dbReference type="SUPFAM" id="SSF54001">
    <property type="entry name" value="Cysteine proteinases"/>
    <property type="match status" value="1"/>
</dbReference>
<dbReference type="Gene3D" id="3.40.395.10">
    <property type="entry name" value="Adenoviral Proteinase, Chain A"/>
    <property type="match status" value="1"/>
</dbReference>
<accession>A0A9D3Q2W0</accession>
<evidence type="ECO:0000313" key="1">
    <source>
        <dbReference type="EMBL" id="KAG7473982.1"/>
    </source>
</evidence>
<protein>
    <recommendedName>
        <fullName evidence="3">PHD finger protein Alfin1</fullName>
    </recommendedName>
</protein>
<dbReference type="OrthoDB" id="413122at2759"/>
<dbReference type="EMBL" id="JAFDVH010000007">
    <property type="protein sequence ID" value="KAG7473982.1"/>
    <property type="molecule type" value="Genomic_DNA"/>
</dbReference>
<dbReference type="InterPro" id="IPR011011">
    <property type="entry name" value="Znf_FYVE_PHD"/>
</dbReference>
<comment type="caution">
    <text evidence="1">The sequence shown here is derived from an EMBL/GenBank/DDBJ whole genome shotgun (WGS) entry which is preliminary data.</text>
</comment>
<dbReference type="AlphaFoldDB" id="A0A9D3Q2W0"/>
<reference evidence="1" key="1">
    <citation type="submission" date="2021-01" db="EMBL/GenBank/DDBJ databases">
        <authorList>
            <person name="Zahm M."/>
            <person name="Roques C."/>
            <person name="Cabau C."/>
            <person name="Klopp C."/>
            <person name="Donnadieu C."/>
            <person name="Jouanno E."/>
            <person name="Lampietro C."/>
            <person name="Louis A."/>
            <person name="Herpin A."/>
            <person name="Echchiki A."/>
            <person name="Berthelot C."/>
            <person name="Parey E."/>
            <person name="Roest-Crollius H."/>
            <person name="Braasch I."/>
            <person name="Postlethwait J."/>
            <person name="Bobe J."/>
            <person name="Montfort J."/>
            <person name="Bouchez O."/>
            <person name="Begum T."/>
            <person name="Mejri S."/>
            <person name="Adams A."/>
            <person name="Chen W.-J."/>
            <person name="Guiguen Y."/>
        </authorList>
    </citation>
    <scope>NUCLEOTIDE SEQUENCE</scope>
    <source>
        <strain evidence="1">YG-15Mar2019-1</strain>
        <tissue evidence="1">Brain</tissue>
    </source>
</reference>
<dbReference type="InterPro" id="IPR038765">
    <property type="entry name" value="Papain-like_cys_pep_sf"/>
</dbReference>
<dbReference type="Gene3D" id="3.30.40.10">
    <property type="entry name" value="Zinc/RING finger domain, C3HC4 (zinc finger)"/>
    <property type="match status" value="1"/>
</dbReference>
<proteinExistence type="predicted"/>
<evidence type="ECO:0008006" key="3">
    <source>
        <dbReference type="Google" id="ProtNLM"/>
    </source>
</evidence>
<dbReference type="InterPro" id="IPR013083">
    <property type="entry name" value="Znf_RING/FYVE/PHD"/>
</dbReference>